<evidence type="ECO:0000313" key="2">
    <source>
        <dbReference type="Proteomes" id="UP000290567"/>
    </source>
</evidence>
<accession>A0A4P5P8R1</accession>
<comment type="caution">
    <text evidence="1">The sequence shown here is derived from an EMBL/GenBank/DDBJ whole genome shotgun (WGS) entry which is preliminary data.</text>
</comment>
<sequence length="53" mass="6567">MRKVDWYLYKERHLAKYFFNKINHFPRVTTRYDKTATSFLSFVYVAAIFKLIQ</sequence>
<gene>
    <name evidence="1" type="ORF">NRIC_21410</name>
</gene>
<dbReference type="RefSeq" id="WP_175580061.1">
    <property type="nucleotide sequence ID" value="NZ_BJCC01000015.1"/>
</dbReference>
<name>A0A4P5P8R1_9ENTE</name>
<dbReference type="EMBL" id="BJCC01000015">
    <property type="protein sequence ID" value="GCF94250.1"/>
    <property type="molecule type" value="Genomic_DNA"/>
</dbReference>
<evidence type="ECO:0008006" key="3">
    <source>
        <dbReference type="Google" id="ProtNLM"/>
    </source>
</evidence>
<organism evidence="1 2">
    <name type="scientific">Enterococcus florum</name>
    <dbReference type="NCBI Taxonomy" id="2480627"/>
    <lineage>
        <taxon>Bacteria</taxon>
        <taxon>Bacillati</taxon>
        <taxon>Bacillota</taxon>
        <taxon>Bacilli</taxon>
        <taxon>Lactobacillales</taxon>
        <taxon>Enterococcaceae</taxon>
        <taxon>Enterococcus</taxon>
    </lineage>
</organism>
<keyword evidence="2" id="KW-1185">Reference proteome</keyword>
<dbReference type="AlphaFoldDB" id="A0A4P5P8R1"/>
<protein>
    <recommendedName>
        <fullName evidence="3">Transposase DDE domain-containing protein</fullName>
    </recommendedName>
</protein>
<dbReference type="Proteomes" id="UP000290567">
    <property type="component" value="Unassembled WGS sequence"/>
</dbReference>
<proteinExistence type="predicted"/>
<reference evidence="2" key="1">
    <citation type="submission" date="2019-02" db="EMBL/GenBank/DDBJ databases">
        <title>Draft genome sequence of Enterococcus sp. Gos25-1.</title>
        <authorList>
            <person name="Tanaka N."/>
            <person name="Shiwa Y."/>
            <person name="Fujita N."/>
        </authorList>
    </citation>
    <scope>NUCLEOTIDE SEQUENCE [LARGE SCALE GENOMIC DNA]</scope>
    <source>
        <strain evidence="2">Gos25-1</strain>
    </source>
</reference>
<evidence type="ECO:0000313" key="1">
    <source>
        <dbReference type="EMBL" id="GCF94250.1"/>
    </source>
</evidence>